<reference evidence="2" key="1">
    <citation type="submission" date="2020-04" db="EMBL/GenBank/DDBJ databases">
        <authorList>
            <person name="Chiriac C."/>
            <person name="Salcher M."/>
            <person name="Ghai R."/>
            <person name="Kavagutti S V."/>
        </authorList>
    </citation>
    <scope>NUCLEOTIDE SEQUENCE</scope>
</reference>
<sequence>MSRTLKDTPRVRQARNKHWKTSKPRLMRNAMTYACCGDLTTRAMEKRLVARDVAEELGN</sequence>
<proteinExistence type="predicted"/>
<feature type="region of interest" description="Disordered" evidence="1">
    <location>
        <begin position="1"/>
        <end position="20"/>
    </location>
</feature>
<dbReference type="EMBL" id="LR796338">
    <property type="protein sequence ID" value="CAB4137317.1"/>
    <property type="molecule type" value="Genomic_DNA"/>
</dbReference>
<evidence type="ECO:0000313" key="3">
    <source>
        <dbReference type="EMBL" id="CAB4147389.1"/>
    </source>
</evidence>
<dbReference type="EMBL" id="LR796481">
    <property type="protein sequence ID" value="CAB4147389.1"/>
    <property type="molecule type" value="Genomic_DNA"/>
</dbReference>
<accession>A0A6J5LW84</accession>
<name>A0A6J5LW84_9CAUD</name>
<evidence type="ECO:0000256" key="1">
    <source>
        <dbReference type="SAM" id="MobiDB-lite"/>
    </source>
</evidence>
<feature type="compositionally biased region" description="Basic and acidic residues" evidence="1">
    <location>
        <begin position="1"/>
        <end position="10"/>
    </location>
</feature>
<gene>
    <name evidence="2" type="ORF">UFOVP325_30</name>
    <name evidence="3" type="ORF">UFOVP430_25</name>
</gene>
<evidence type="ECO:0000313" key="2">
    <source>
        <dbReference type="EMBL" id="CAB4137317.1"/>
    </source>
</evidence>
<organism evidence="2">
    <name type="scientific">uncultured Caudovirales phage</name>
    <dbReference type="NCBI Taxonomy" id="2100421"/>
    <lineage>
        <taxon>Viruses</taxon>
        <taxon>Duplodnaviria</taxon>
        <taxon>Heunggongvirae</taxon>
        <taxon>Uroviricota</taxon>
        <taxon>Caudoviricetes</taxon>
        <taxon>Peduoviridae</taxon>
        <taxon>Maltschvirus</taxon>
        <taxon>Maltschvirus maltsch</taxon>
    </lineage>
</organism>
<protein>
    <submittedName>
        <fullName evidence="2">Uncharacterized protein</fullName>
    </submittedName>
</protein>